<dbReference type="Proteomes" id="UP000765509">
    <property type="component" value="Unassembled WGS sequence"/>
</dbReference>
<accession>A0A9Q3GTK6</accession>
<feature type="compositionally biased region" description="Polar residues" evidence="1">
    <location>
        <begin position="1"/>
        <end position="13"/>
    </location>
</feature>
<protein>
    <submittedName>
        <fullName evidence="2">Uncharacterized protein</fullName>
    </submittedName>
</protein>
<feature type="compositionally biased region" description="Basic and acidic residues" evidence="1">
    <location>
        <begin position="27"/>
        <end position="41"/>
    </location>
</feature>
<comment type="caution">
    <text evidence="2">The sequence shown here is derived from an EMBL/GenBank/DDBJ whole genome shotgun (WGS) entry which is preliminary data.</text>
</comment>
<name>A0A9Q3GTK6_9BASI</name>
<evidence type="ECO:0000313" key="3">
    <source>
        <dbReference type="Proteomes" id="UP000765509"/>
    </source>
</evidence>
<sequence>MGYNSDIENNSINREPRYETIQPFTKRKAEELENKSSRIPEDSMDEVSNKFMTMRIKQRVETVLDEGKSIESEDDFILYQQNNRCWKDGFKKGRIFEDLVEGELAENTQRLSGLIILEPNIQNKGRKNEFQDGYEKLFCFSNNLLSNTGNLFQKKEERTFRLTNEIQDENYMQRNILENEEEEYYLMLPMIAF</sequence>
<dbReference type="EMBL" id="AVOT02005330">
    <property type="protein sequence ID" value="MBW0478797.1"/>
    <property type="molecule type" value="Genomic_DNA"/>
</dbReference>
<reference evidence="2" key="1">
    <citation type="submission" date="2021-03" db="EMBL/GenBank/DDBJ databases">
        <title>Draft genome sequence of rust myrtle Austropuccinia psidii MF-1, a brazilian biotype.</title>
        <authorList>
            <person name="Quecine M.C."/>
            <person name="Pachon D.M.R."/>
            <person name="Bonatelli M.L."/>
            <person name="Correr F.H."/>
            <person name="Franceschini L.M."/>
            <person name="Leite T.F."/>
            <person name="Margarido G.R.A."/>
            <person name="Almeida C.A."/>
            <person name="Ferrarezi J.A."/>
            <person name="Labate C.A."/>
        </authorList>
    </citation>
    <scope>NUCLEOTIDE SEQUENCE</scope>
    <source>
        <strain evidence="2">MF-1</strain>
    </source>
</reference>
<evidence type="ECO:0000256" key="1">
    <source>
        <dbReference type="SAM" id="MobiDB-lite"/>
    </source>
</evidence>
<organism evidence="2 3">
    <name type="scientific">Austropuccinia psidii MF-1</name>
    <dbReference type="NCBI Taxonomy" id="1389203"/>
    <lineage>
        <taxon>Eukaryota</taxon>
        <taxon>Fungi</taxon>
        <taxon>Dikarya</taxon>
        <taxon>Basidiomycota</taxon>
        <taxon>Pucciniomycotina</taxon>
        <taxon>Pucciniomycetes</taxon>
        <taxon>Pucciniales</taxon>
        <taxon>Sphaerophragmiaceae</taxon>
        <taxon>Austropuccinia</taxon>
    </lineage>
</organism>
<keyword evidence="3" id="KW-1185">Reference proteome</keyword>
<feature type="region of interest" description="Disordered" evidence="1">
    <location>
        <begin position="1"/>
        <end position="43"/>
    </location>
</feature>
<gene>
    <name evidence="2" type="ORF">O181_018512</name>
</gene>
<dbReference type="AlphaFoldDB" id="A0A9Q3GTK6"/>
<proteinExistence type="predicted"/>
<evidence type="ECO:0000313" key="2">
    <source>
        <dbReference type="EMBL" id="MBW0478797.1"/>
    </source>
</evidence>